<dbReference type="GO" id="GO:0006313">
    <property type="term" value="P:DNA transposition"/>
    <property type="evidence" value="ECO:0007669"/>
    <property type="project" value="InterPro"/>
</dbReference>
<comment type="caution">
    <text evidence="2">The sequence shown here is derived from an EMBL/GenBank/DDBJ whole genome shotgun (WGS) entry which is preliminary data.</text>
</comment>
<gene>
    <name evidence="2" type="ORF">ED208_01440</name>
</gene>
<dbReference type="SUPFAM" id="SSF143422">
    <property type="entry name" value="Transposase IS200-like"/>
    <property type="match status" value="1"/>
</dbReference>
<dbReference type="InterPro" id="IPR036515">
    <property type="entry name" value="Transposase_17_sf"/>
</dbReference>
<feature type="domain" description="Transposase IS200-like" evidence="1">
    <location>
        <begin position="15"/>
        <end position="130"/>
    </location>
</feature>
<dbReference type="InterPro" id="IPR052715">
    <property type="entry name" value="RAYT_transposase"/>
</dbReference>
<dbReference type="Pfam" id="PF01797">
    <property type="entry name" value="Y1_Tnp"/>
    <property type="match status" value="1"/>
</dbReference>
<dbReference type="InterPro" id="IPR002686">
    <property type="entry name" value="Transposase_17"/>
</dbReference>
<dbReference type="GO" id="GO:0004803">
    <property type="term" value="F:transposase activity"/>
    <property type="evidence" value="ECO:0007669"/>
    <property type="project" value="InterPro"/>
</dbReference>
<dbReference type="InParanoid" id="A0A3N0VMI1"/>
<protein>
    <submittedName>
        <fullName evidence="2">Transposase</fullName>
    </submittedName>
</protein>
<organism evidence="2 3">
    <name type="scientific">Stagnimonas aquatica</name>
    <dbReference type="NCBI Taxonomy" id="2689987"/>
    <lineage>
        <taxon>Bacteria</taxon>
        <taxon>Pseudomonadati</taxon>
        <taxon>Pseudomonadota</taxon>
        <taxon>Gammaproteobacteria</taxon>
        <taxon>Nevskiales</taxon>
        <taxon>Nevskiaceae</taxon>
        <taxon>Stagnimonas</taxon>
    </lineage>
</organism>
<dbReference type="PANTHER" id="PTHR36966:SF1">
    <property type="entry name" value="REP-ASSOCIATED TYROSINE TRANSPOSASE"/>
    <property type="match status" value="1"/>
</dbReference>
<dbReference type="SMART" id="SM01321">
    <property type="entry name" value="Y1_Tnp"/>
    <property type="match status" value="1"/>
</dbReference>
<dbReference type="Gene3D" id="3.30.70.1290">
    <property type="entry name" value="Transposase IS200-like"/>
    <property type="match status" value="1"/>
</dbReference>
<sequence>MESGQRALRRGRHSQAGQVYLLTAVTLQRQPWFRDDAAARAAARSFGSQASLGDARLLAWVLMPDHAHWLLELGERDALAQVVRRIKSFSARSANAALQRLGPVWSEAYHDHALRREEDLRAVARYIVMNPLRAGLVQRLGDYPYWNAIWL</sequence>
<dbReference type="RefSeq" id="WP_123210072.1">
    <property type="nucleotide sequence ID" value="NZ_RJVO01000001.1"/>
</dbReference>
<evidence type="ECO:0000313" key="3">
    <source>
        <dbReference type="Proteomes" id="UP000282106"/>
    </source>
</evidence>
<dbReference type="Proteomes" id="UP000282106">
    <property type="component" value="Unassembled WGS sequence"/>
</dbReference>
<name>A0A3N0VMI1_9GAMM</name>
<dbReference type="GO" id="GO:0043565">
    <property type="term" value="F:sequence-specific DNA binding"/>
    <property type="evidence" value="ECO:0007669"/>
    <property type="project" value="TreeGrafter"/>
</dbReference>
<accession>A0A3N0VMI1</accession>
<reference evidence="2 3" key="1">
    <citation type="submission" date="2018-10" db="EMBL/GenBank/DDBJ databases">
        <authorList>
            <person name="Chen W.-M."/>
        </authorList>
    </citation>
    <scope>NUCLEOTIDE SEQUENCE [LARGE SCALE GENOMIC DNA]</scope>
    <source>
        <strain evidence="2 3">THS-13</strain>
    </source>
</reference>
<dbReference type="EMBL" id="RJVO01000001">
    <property type="protein sequence ID" value="ROH93218.1"/>
    <property type="molecule type" value="Genomic_DNA"/>
</dbReference>
<keyword evidence="3" id="KW-1185">Reference proteome</keyword>
<evidence type="ECO:0000313" key="2">
    <source>
        <dbReference type="EMBL" id="ROH93218.1"/>
    </source>
</evidence>
<proteinExistence type="predicted"/>
<evidence type="ECO:0000259" key="1">
    <source>
        <dbReference type="SMART" id="SM01321"/>
    </source>
</evidence>
<dbReference type="AlphaFoldDB" id="A0A3N0VMI1"/>
<dbReference type="PANTHER" id="PTHR36966">
    <property type="entry name" value="REP-ASSOCIATED TYROSINE TRANSPOSASE"/>
    <property type="match status" value="1"/>
</dbReference>
<dbReference type="NCBIfam" id="NF047646">
    <property type="entry name" value="REP_Tyr_transpos"/>
    <property type="match status" value="1"/>
</dbReference>